<sequence>MSAGASKEEQLKVKIITVDYSNKGYNNDDCFHVFVVFTALTAVVCVPRSCSFCDGSSCSGAAPSSCKRKSAAHRCPLCHRELKEILGCSNHQTCMKEAVLLDYYVCGWWWAKEASFTPAQASFTMAVLHILLDNIREKQMGLVDNLAEFSKALKPACRCVTPEEYTSSLLDSEEAAAFIRYIRNSLFQKYRLYQLLFTTPRGELLAGMERTTEVFCCQDPLTPLEHGISTHLYFQ</sequence>
<dbReference type="PANTHER" id="PTHR28457:SF3">
    <property type="entry name" value="CILIARY-ASSOCIATED CALCIUM-BINDING COILED-COIL PROTEIN 1"/>
    <property type="match status" value="1"/>
</dbReference>
<evidence type="ECO:0000313" key="1">
    <source>
        <dbReference type="Ensembl" id="ENSSPAP00000009379.1"/>
    </source>
</evidence>
<proteinExistence type="predicted"/>
<dbReference type="Pfam" id="PF14769">
    <property type="entry name" value="CLAMP"/>
    <property type="match status" value="1"/>
</dbReference>
<dbReference type="STRING" id="144197.ENSSPAP00000009379"/>
<dbReference type="GeneTree" id="ENSGT00940000165236"/>
<protein>
    <submittedName>
        <fullName evidence="1">Ciliary associated calcium binding coiled-coil 1</fullName>
    </submittedName>
</protein>
<reference evidence="1" key="1">
    <citation type="submission" date="2023-09" db="UniProtKB">
        <authorList>
            <consortium name="Ensembl"/>
        </authorList>
    </citation>
    <scope>IDENTIFICATION</scope>
</reference>
<dbReference type="PANTHER" id="PTHR28457">
    <property type="entry name" value="COILED-COIL DOMAIN-CONTAINING PROTEIN 189"/>
    <property type="match status" value="1"/>
</dbReference>
<dbReference type="Ensembl" id="ENSSPAT00000009544.1">
    <property type="protein sequence ID" value="ENSSPAP00000009379.1"/>
    <property type="gene ID" value="ENSSPAG00000007138.1"/>
</dbReference>
<accession>A0A3B4ZT60</accession>
<dbReference type="InterPro" id="IPR032727">
    <property type="entry name" value="CLAMP"/>
</dbReference>
<name>A0A3B4ZT60_9TELE</name>
<organism evidence="1">
    <name type="scientific">Stegastes partitus</name>
    <name type="common">bicolor damselfish</name>
    <dbReference type="NCBI Taxonomy" id="144197"/>
    <lineage>
        <taxon>Eukaryota</taxon>
        <taxon>Metazoa</taxon>
        <taxon>Chordata</taxon>
        <taxon>Craniata</taxon>
        <taxon>Vertebrata</taxon>
        <taxon>Euteleostomi</taxon>
        <taxon>Actinopterygii</taxon>
        <taxon>Neopterygii</taxon>
        <taxon>Teleostei</taxon>
        <taxon>Neoteleostei</taxon>
        <taxon>Acanthomorphata</taxon>
        <taxon>Ovalentaria</taxon>
        <taxon>Pomacentridae</taxon>
        <taxon>Stegastes</taxon>
    </lineage>
</organism>
<dbReference type="AlphaFoldDB" id="A0A3B4ZT60"/>